<dbReference type="Proteomes" id="UP000281708">
    <property type="component" value="Unassembled WGS sequence"/>
</dbReference>
<gene>
    <name evidence="1" type="ORF">D9V37_12930</name>
</gene>
<accession>A0A3L8P0D0</accession>
<evidence type="ECO:0000313" key="2">
    <source>
        <dbReference type="Proteomes" id="UP000281708"/>
    </source>
</evidence>
<evidence type="ECO:0000313" key="1">
    <source>
        <dbReference type="EMBL" id="RLV48644.1"/>
    </source>
</evidence>
<protein>
    <submittedName>
        <fullName evidence="1">Uncharacterized protein</fullName>
    </submittedName>
</protein>
<keyword evidence="2" id="KW-1185">Reference proteome</keyword>
<sequence length="125" mass="13793">MSLILVPCLATGCGRAGVAKDLDPGSGRRAVVASLDQRLCGGRMRVIEDSRPYWVGLCQNRSAFEDRVVFLAFDSRADRDHYLAQLESCFEEGSYTEGPRWFAMSVTRADTATLRRDGARAVRCG</sequence>
<proteinExistence type="predicted"/>
<comment type="caution">
    <text evidence="1">The sequence shown here is derived from an EMBL/GenBank/DDBJ whole genome shotgun (WGS) entry which is preliminary data.</text>
</comment>
<name>A0A3L8P0D0_9ACTN</name>
<dbReference type="AlphaFoldDB" id="A0A3L8P0D0"/>
<organism evidence="1 2">
    <name type="scientific">Nocardioides mangrovicus</name>
    <dbReference type="NCBI Taxonomy" id="2478913"/>
    <lineage>
        <taxon>Bacteria</taxon>
        <taxon>Bacillati</taxon>
        <taxon>Actinomycetota</taxon>
        <taxon>Actinomycetes</taxon>
        <taxon>Propionibacteriales</taxon>
        <taxon>Nocardioidaceae</taxon>
        <taxon>Nocardioides</taxon>
    </lineage>
</organism>
<reference evidence="1 2" key="1">
    <citation type="submission" date="2018-10" db="EMBL/GenBank/DDBJ databases">
        <title>Marmoricola sp. 4Q3S-7 whole genome shotgun sequence.</title>
        <authorList>
            <person name="Li F."/>
        </authorList>
    </citation>
    <scope>NUCLEOTIDE SEQUENCE [LARGE SCALE GENOMIC DNA]</scope>
    <source>
        <strain evidence="1 2">4Q3S-7</strain>
    </source>
</reference>
<dbReference type="EMBL" id="RDBE01000008">
    <property type="protein sequence ID" value="RLV48644.1"/>
    <property type="molecule type" value="Genomic_DNA"/>
</dbReference>